<name>A0ABT4G8H7_9BACL</name>
<evidence type="ECO:0000313" key="3">
    <source>
        <dbReference type="EMBL" id="MCY9692468.1"/>
    </source>
</evidence>
<feature type="domain" description="NADP-dependent oxidoreductase" evidence="2">
    <location>
        <begin position="16"/>
        <end position="319"/>
    </location>
</feature>
<dbReference type="Pfam" id="PF00248">
    <property type="entry name" value="Aldo_ket_red"/>
    <property type="match status" value="1"/>
</dbReference>
<dbReference type="SUPFAM" id="SSF51430">
    <property type="entry name" value="NAD(P)-linked oxidoreductase"/>
    <property type="match status" value="1"/>
</dbReference>
<dbReference type="InterPro" id="IPR023210">
    <property type="entry name" value="NADP_OxRdtase_dom"/>
</dbReference>
<dbReference type="EMBL" id="JAMDMX010000014">
    <property type="protein sequence ID" value="MCY9692468.1"/>
    <property type="molecule type" value="Genomic_DNA"/>
</dbReference>
<dbReference type="InterPro" id="IPR036812">
    <property type="entry name" value="NAD(P)_OxRdtase_dom_sf"/>
</dbReference>
<keyword evidence="1" id="KW-0560">Oxidoreductase</keyword>
<comment type="caution">
    <text evidence="3">The sequence shown here is derived from an EMBL/GenBank/DDBJ whole genome shotgun (WGS) entry which is preliminary data.</text>
</comment>
<dbReference type="RefSeq" id="WP_029196874.1">
    <property type="nucleotide sequence ID" value="NZ_JAMDMW010000098.1"/>
</dbReference>
<accession>A0ABT4G8H7</accession>
<proteinExistence type="predicted"/>
<dbReference type="PANTHER" id="PTHR43364">
    <property type="entry name" value="NADH-SPECIFIC METHYLGLYOXAL REDUCTASE-RELATED"/>
    <property type="match status" value="1"/>
</dbReference>
<evidence type="ECO:0000256" key="1">
    <source>
        <dbReference type="ARBA" id="ARBA00023002"/>
    </source>
</evidence>
<reference evidence="3 4" key="1">
    <citation type="submission" date="2022-05" db="EMBL/GenBank/DDBJ databases">
        <title>Genome Sequencing of Bee-Associated Microbes.</title>
        <authorList>
            <person name="Dunlap C."/>
        </authorList>
    </citation>
    <scope>NUCLEOTIDE SEQUENCE [LARGE SCALE GENOMIC DNA]</scope>
    <source>
        <strain evidence="3 4">NRRL B-14421</strain>
    </source>
</reference>
<gene>
    <name evidence="3" type="ORF">M5X19_06010</name>
</gene>
<dbReference type="InterPro" id="IPR050523">
    <property type="entry name" value="AKR_Detox_Biosynth"/>
</dbReference>
<protein>
    <submittedName>
        <fullName evidence="3">Aldo/keto reductase</fullName>
    </submittedName>
</protein>
<organism evidence="3 4">
    <name type="scientific">Paenibacillus alginolyticus</name>
    <dbReference type="NCBI Taxonomy" id="59839"/>
    <lineage>
        <taxon>Bacteria</taxon>
        <taxon>Bacillati</taxon>
        <taxon>Bacillota</taxon>
        <taxon>Bacilli</taxon>
        <taxon>Bacillales</taxon>
        <taxon>Paenibacillaceae</taxon>
        <taxon>Paenibacillus</taxon>
    </lineage>
</organism>
<evidence type="ECO:0000313" key="4">
    <source>
        <dbReference type="Proteomes" id="UP001527099"/>
    </source>
</evidence>
<dbReference type="Proteomes" id="UP001527099">
    <property type="component" value="Unassembled WGS sequence"/>
</dbReference>
<evidence type="ECO:0000259" key="2">
    <source>
        <dbReference type="Pfam" id="PF00248"/>
    </source>
</evidence>
<keyword evidence="4" id="KW-1185">Reference proteome</keyword>
<dbReference type="PANTHER" id="PTHR43364:SF4">
    <property type="entry name" value="NAD(P)-LINKED OXIDOREDUCTASE SUPERFAMILY PROTEIN"/>
    <property type="match status" value="1"/>
</dbReference>
<dbReference type="CDD" id="cd19082">
    <property type="entry name" value="AKR_AKR10A1_2"/>
    <property type="match status" value="1"/>
</dbReference>
<sequence>MRSRSIPSTELSPSVICLGTSHFGDTISRETSFELMDHFLDRGGNFLDTAKVYGDWVPGGQSLSEKIIGHWLKSRKNRSRIVLATKGAHPDLDTMHIQRLSREDIFFDVEQSLQHLQTDYIDLYWLHRDDSQRPIEDIIDVMNELVRQGKIRYFGCSNWRSERIEAAQQYAKKKGIHGFVASQNKWSLATYPPENDHTMVTMDEKELSYHERMGLTAIPYNSQASGFFSGRYKIDMLNKQGPENMNVWKFCSQENIRKLKCVKAIAQRLNITMTQVSLGYLLSYPFPVFPISGCKNLTQLDDSCRAGEVLLDRHTLEELQGTK</sequence>
<dbReference type="Gene3D" id="3.20.20.100">
    <property type="entry name" value="NADP-dependent oxidoreductase domain"/>
    <property type="match status" value="1"/>
</dbReference>